<evidence type="ECO:0000313" key="13">
    <source>
        <dbReference type="Proteomes" id="UP000182584"/>
    </source>
</evidence>
<organism evidence="12 13">
    <name type="scientific">Butyrivibrio fibrisolvens</name>
    <dbReference type="NCBI Taxonomy" id="831"/>
    <lineage>
        <taxon>Bacteria</taxon>
        <taxon>Bacillati</taxon>
        <taxon>Bacillota</taxon>
        <taxon>Clostridia</taxon>
        <taxon>Lachnospirales</taxon>
        <taxon>Lachnospiraceae</taxon>
        <taxon>Butyrivibrio</taxon>
    </lineage>
</organism>
<evidence type="ECO:0000256" key="10">
    <source>
        <dbReference type="ARBA" id="ARBA00041912"/>
    </source>
</evidence>
<dbReference type="EMBL" id="FOGJ01000012">
    <property type="protein sequence ID" value="SER85937.1"/>
    <property type="molecule type" value="Genomic_DNA"/>
</dbReference>
<dbReference type="PANTHER" id="PTHR11954">
    <property type="entry name" value="D-DOPACHROME DECARBOXYLASE"/>
    <property type="match status" value="1"/>
</dbReference>
<dbReference type="InterPro" id="IPR001398">
    <property type="entry name" value="Macrophage_inhib_fac"/>
</dbReference>
<dbReference type="InterPro" id="IPR014347">
    <property type="entry name" value="Tautomerase/MIF_sf"/>
</dbReference>
<dbReference type="OrthoDB" id="5769863at2"/>
<evidence type="ECO:0000313" key="12">
    <source>
        <dbReference type="EMBL" id="SER85937.1"/>
    </source>
</evidence>
<dbReference type="RefSeq" id="WP_074756246.1">
    <property type="nucleotide sequence ID" value="NZ_FOGJ01000012.1"/>
</dbReference>
<dbReference type="Pfam" id="PF01187">
    <property type="entry name" value="MIF"/>
    <property type="match status" value="1"/>
</dbReference>
<dbReference type="GO" id="GO:0004167">
    <property type="term" value="F:dopachrome isomerase activity"/>
    <property type="evidence" value="ECO:0007669"/>
    <property type="project" value="UniProtKB-EC"/>
</dbReference>
<evidence type="ECO:0000256" key="11">
    <source>
        <dbReference type="ARBA" id="ARBA00042730"/>
    </source>
</evidence>
<dbReference type="GO" id="GO:0005125">
    <property type="term" value="F:cytokine activity"/>
    <property type="evidence" value="ECO:0007669"/>
    <property type="project" value="UniProtKB-KW"/>
</dbReference>
<reference evidence="12 13" key="1">
    <citation type="submission" date="2016-10" db="EMBL/GenBank/DDBJ databases">
        <authorList>
            <person name="de Groot N.N."/>
        </authorList>
    </citation>
    <scope>NUCLEOTIDE SEQUENCE [LARGE SCALE GENOMIC DNA]</scope>
    <source>
        <strain evidence="12 13">AR40</strain>
    </source>
</reference>
<evidence type="ECO:0000256" key="3">
    <source>
        <dbReference type="ARBA" id="ARBA00022525"/>
    </source>
</evidence>
<keyword evidence="3" id="KW-0964">Secreted</keyword>
<dbReference type="eggNOG" id="COG1942">
    <property type="taxonomic scope" value="Bacteria"/>
</dbReference>
<dbReference type="AlphaFoldDB" id="A0A1H9SLY6"/>
<evidence type="ECO:0000256" key="2">
    <source>
        <dbReference type="ARBA" id="ARBA00022514"/>
    </source>
</evidence>
<evidence type="ECO:0000256" key="8">
    <source>
        <dbReference type="ARBA" id="ARBA00039086"/>
    </source>
</evidence>
<dbReference type="Gene3D" id="3.30.429.10">
    <property type="entry name" value="Macrophage Migration Inhibitory Factor"/>
    <property type="match status" value="1"/>
</dbReference>
<evidence type="ECO:0000256" key="1">
    <source>
        <dbReference type="ARBA" id="ARBA00004613"/>
    </source>
</evidence>
<dbReference type="PANTHER" id="PTHR11954:SF6">
    <property type="entry name" value="MACROPHAGE MIGRATION INHIBITORY FACTOR"/>
    <property type="match status" value="1"/>
</dbReference>
<keyword evidence="2" id="KW-0202">Cytokine</keyword>
<sequence>MPFIDSKVSVTMTDDQKTEVKKRLGAAIAVIPGKSEDWLMIDLADQQNMYFRGEGDLPTAFVGVNIYGDPDKAAFNKMTSEITKIYTEVLNIPADRIYVRYSASKDWGWNGSNF</sequence>
<comment type="subcellular location">
    <subcellularLocation>
        <location evidence="1">Secreted</location>
    </subcellularLocation>
</comment>
<protein>
    <recommendedName>
        <fullName evidence="11">L-dopachrome isomerase</fullName>
        <ecNumber evidence="8">5.3.2.1</ecNumber>
        <ecNumber evidence="7">5.3.3.12</ecNumber>
    </recommendedName>
    <alternativeName>
        <fullName evidence="9">L-dopachrome tautomerase</fullName>
    </alternativeName>
    <alternativeName>
        <fullName evidence="10">Phenylpyruvate tautomerase</fullName>
    </alternativeName>
</protein>
<dbReference type="Proteomes" id="UP000182584">
    <property type="component" value="Unassembled WGS sequence"/>
</dbReference>
<keyword evidence="4" id="KW-0413">Isomerase</keyword>
<comment type="catalytic activity">
    <reaction evidence="6">
        <text>L-dopachrome = 5,6-dihydroxyindole-2-carboxylate</text>
        <dbReference type="Rhea" id="RHEA:13041"/>
        <dbReference type="ChEBI" id="CHEBI:16875"/>
        <dbReference type="ChEBI" id="CHEBI:57509"/>
        <dbReference type="EC" id="5.3.3.12"/>
    </reaction>
</comment>
<comment type="catalytic activity">
    <reaction evidence="5">
        <text>3-phenylpyruvate = enol-phenylpyruvate</text>
        <dbReference type="Rhea" id="RHEA:17097"/>
        <dbReference type="ChEBI" id="CHEBI:16815"/>
        <dbReference type="ChEBI" id="CHEBI:18005"/>
        <dbReference type="EC" id="5.3.2.1"/>
    </reaction>
</comment>
<dbReference type="EC" id="5.3.2.1" evidence="8"/>
<proteinExistence type="predicted"/>
<evidence type="ECO:0000256" key="7">
    <source>
        <dbReference type="ARBA" id="ARBA00038932"/>
    </source>
</evidence>
<name>A0A1H9SLY6_BUTFI</name>
<dbReference type="EC" id="5.3.3.12" evidence="7"/>
<evidence type="ECO:0000256" key="5">
    <source>
        <dbReference type="ARBA" id="ARBA00036735"/>
    </source>
</evidence>
<dbReference type="GO" id="GO:0005615">
    <property type="term" value="C:extracellular space"/>
    <property type="evidence" value="ECO:0007669"/>
    <property type="project" value="UniProtKB-KW"/>
</dbReference>
<accession>A0A1H9SLY6</accession>
<evidence type="ECO:0000256" key="4">
    <source>
        <dbReference type="ARBA" id="ARBA00023235"/>
    </source>
</evidence>
<evidence type="ECO:0000256" key="9">
    <source>
        <dbReference type="ARBA" id="ARBA00041631"/>
    </source>
</evidence>
<dbReference type="SUPFAM" id="SSF55331">
    <property type="entry name" value="Tautomerase/MIF"/>
    <property type="match status" value="1"/>
</dbReference>
<dbReference type="GO" id="GO:0050178">
    <property type="term" value="F:phenylpyruvate tautomerase activity"/>
    <property type="evidence" value="ECO:0007669"/>
    <property type="project" value="UniProtKB-EC"/>
</dbReference>
<gene>
    <name evidence="12" type="ORF">SAMN04487884_112101</name>
</gene>
<evidence type="ECO:0000256" key="6">
    <source>
        <dbReference type="ARBA" id="ARBA00036823"/>
    </source>
</evidence>